<reference evidence="2" key="1">
    <citation type="journal article" date="2019" name="Int. J. Syst. Evol. Microbiol.">
        <title>The Global Catalogue of Microorganisms (GCM) 10K type strain sequencing project: providing services to taxonomists for standard genome sequencing and annotation.</title>
        <authorList>
            <consortium name="The Broad Institute Genomics Platform"/>
            <consortium name="The Broad Institute Genome Sequencing Center for Infectious Disease"/>
            <person name="Wu L."/>
            <person name="Ma J."/>
        </authorList>
    </citation>
    <scope>NUCLEOTIDE SEQUENCE [LARGE SCALE GENOMIC DNA]</scope>
    <source>
        <strain evidence="2">JCM 13476</strain>
    </source>
</reference>
<protein>
    <recommendedName>
        <fullName evidence="3">DUF1289 domain-containing protein</fullName>
    </recommendedName>
</protein>
<keyword evidence="2" id="KW-1185">Reference proteome</keyword>
<dbReference type="Pfam" id="PF06945">
    <property type="entry name" value="DUF1289"/>
    <property type="match status" value="1"/>
</dbReference>
<evidence type="ECO:0000313" key="2">
    <source>
        <dbReference type="Proteomes" id="UP001500791"/>
    </source>
</evidence>
<name>A0ABP3HY06_9CAUL</name>
<dbReference type="InterPro" id="IPR010710">
    <property type="entry name" value="DUF1289"/>
</dbReference>
<comment type="caution">
    <text evidence="1">The sequence shown here is derived from an EMBL/GenBank/DDBJ whole genome shotgun (WGS) entry which is preliminary data.</text>
</comment>
<dbReference type="Proteomes" id="UP001500791">
    <property type="component" value="Unassembled WGS sequence"/>
</dbReference>
<sequence length="52" mass="5967">MVCTVDGASGLCLGCYRTLGEIAEWSRMGEQRRQQLMLELPSRIERIDPKLR</sequence>
<organism evidence="1 2">
    <name type="scientific">Brevundimonas terrae</name>
    <dbReference type="NCBI Taxonomy" id="363631"/>
    <lineage>
        <taxon>Bacteria</taxon>
        <taxon>Pseudomonadati</taxon>
        <taxon>Pseudomonadota</taxon>
        <taxon>Alphaproteobacteria</taxon>
        <taxon>Caulobacterales</taxon>
        <taxon>Caulobacteraceae</taxon>
        <taxon>Brevundimonas</taxon>
    </lineage>
</organism>
<proteinExistence type="predicted"/>
<dbReference type="EMBL" id="BAAAEJ010000003">
    <property type="protein sequence ID" value="GAA0384264.1"/>
    <property type="molecule type" value="Genomic_DNA"/>
</dbReference>
<evidence type="ECO:0008006" key="3">
    <source>
        <dbReference type="Google" id="ProtNLM"/>
    </source>
</evidence>
<gene>
    <name evidence="1" type="ORF">GCM10009093_09010</name>
</gene>
<accession>A0ABP3HY06</accession>
<evidence type="ECO:0000313" key="1">
    <source>
        <dbReference type="EMBL" id="GAA0384264.1"/>
    </source>
</evidence>